<proteinExistence type="predicted"/>
<gene>
    <name evidence="2" type="ORF">KGQ19_16020</name>
</gene>
<accession>A0ABS5KQP7</accession>
<keyword evidence="1" id="KW-0472">Membrane</keyword>
<evidence type="ECO:0000313" key="2">
    <source>
        <dbReference type="EMBL" id="MBS2548373.1"/>
    </source>
</evidence>
<evidence type="ECO:0000313" key="3">
    <source>
        <dbReference type="Proteomes" id="UP000730482"/>
    </source>
</evidence>
<feature type="transmembrane region" description="Helical" evidence="1">
    <location>
        <begin position="46"/>
        <end position="66"/>
    </location>
</feature>
<reference evidence="2 3" key="1">
    <citation type="submission" date="2020-02" db="EMBL/GenBank/DDBJ databases">
        <title>Acidophilic actinobacteria isolated from forest soil.</title>
        <authorList>
            <person name="Golinska P."/>
        </authorList>
    </citation>
    <scope>NUCLEOTIDE SEQUENCE [LARGE SCALE GENOMIC DNA]</scope>
    <source>
        <strain evidence="2 3">NL8</strain>
    </source>
</reference>
<dbReference type="Proteomes" id="UP000730482">
    <property type="component" value="Unassembled WGS sequence"/>
</dbReference>
<keyword evidence="1" id="KW-1133">Transmembrane helix</keyword>
<comment type="caution">
    <text evidence="2">The sequence shown here is derived from an EMBL/GenBank/DDBJ whole genome shotgun (WGS) entry which is preliminary data.</text>
</comment>
<dbReference type="RefSeq" id="WP_212009960.1">
    <property type="nucleotide sequence ID" value="NZ_JAAFYZ010000047.1"/>
</dbReference>
<evidence type="ECO:0008006" key="4">
    <source>
        <dbReference type="Google" id="ProtNLM"/>
    </source>
</evidence>
<feature type="transmembrane region" description="Helical" evidence="1">
    <location>
        <begin position="72"/>
        <end position="94"/>
    </location>
</feature>
<organism evidence="2 3">
    <name type="scientific">Catenulispora pinistramenti</name>
    <dbReference type="NCBI Taxonomy" id="2705254"/>
    <lineage>
        <taxon>Bacteria</taxon>
        <taxon>Bacillati</taxon>
        <taxon>Actinomycetota</taxon>
        <taxon>Actinomycetes</taxon>
        <taxon>Catenulisporales</taxon>
        <taxon>Catenulisporaceae</taxon>
        <taxon>Catenulispora</taxon>
    </lineage>
</organism>
<evidence type="ECO:0000256" key="1">
    <source>
        <dbReference type="SAM" id="Phobius"/>
    </source>
</evidence>
<sequence>MPLFAHVPHPHIAARTRTDTADRPDPRAGRAAAFNNRLALAVTRGVGTMWCAYVFAALALVSLPAALASGDLLVIVGWAAQTFLQLVLLSVILLGDRISAAHADDRDERTFLDAEAVLHTSLEIQQHLAAQDDALTDALARLGEHSDSLSGLHTRLDSMASTSPVAAVQAPTGTTE</sequence>
<keyword evidence="1" id="KW-0812">Transmembrane</keyword>
<keyword evidence="3" id="KW-1185">Reference proteome</keyword>
<protein>
    <recommendedName>
        <fullName evidence="4">DUF1003 domain-containing protein</fullName>
    </recommendedName>
</protein>
<name>A0ABS5KQP7_9ACTN</name>
<dbReference type="EMBL" id="JAAFYZ010000047">
    <property type="protein sequence ID" value="MBS2548373.1"/>
    <property type="molecule type" value="Genomic_DNA"/>
</dbReference>